<gene>
    <name evidence="2" type="ORF">GNP88_20925</name>
</gene>
<name>A0A844P8I8_ALIFS</name>
<dbReference type="EMBL" id="WOBN01000071">
    <property type="protein sequence ID" value="MUK51548.1"/>
    <property type="molecule type" value="Genomic_DNA"/>
</dbReference>
<accession>A0A844P8I8</accession>
<proteinExistence type="predicted"/>
<evidence type="ECO:0000313" key="2">
    <source>
        <dbReference type="EMBL" id="MUK51548.1"/>
    </source>
</evidence>
<feature type="transmembrane region" description="Helical" evidence="1">
    <location>
        <begin position="113"/>
        <end position="132"/>
    </location>
</feature>
<evidence type="ECO:0000256" key="1">
    <source>
        <dbReference type="SAM" id="Phobius"/>
    </source>
</evidence>
<reference evidence="2 3" key="1">
    <citation type="submission" date="2019-11" db="EMBL/GenBank/DDBJ databases">
        <title>Using colonization assays and comparative genomics to discover symbiosis behaviors and factors in Vibrio fischeri.</title>
        <authorList>
            <person name="Bongrand C."/>
            <person name="Moriano-Gutierrez S."/>
            <person name="Arevalo P."/>
            <person name="Mcfall-Ngai M."/>
            <person name="Visick K."/>
            <person name="Polz M.F."/>
            <person name="Ruby E.G."/>
        </authorList>
    </citation>
    <scope>NUCLEOTIDE SEQUENCE [LARGE SCALE GENOMIC DNA]</scope>
    <source>
        <strain evidence="3">emors.4.1</strain>
    </source>
</reference>
<evidence type="ECO:0000313" key="3">
    <source>
        <dbReference type="Proteomes" id="UP000448038"/>
    </source>
</evidence>
<organism evidence="2 3">
    <name type="scientific">Aliivibrio fischeri</name>
    <name type="common">Vibrio fischeri</name>
    <dbReference type="NCBI Taxonomy" id="668"/>
    <lineage>
        <taxon>Bacteria</taxon>
        <taxon>Pseudomonadati</taxon>
        <taxon>Pseudomonadota</taxon>
        <taxon>Gammaproteobacteria</taxon>
        <taxon>Vibrionales</taxon>
        <taxon>Vibrionaceae</taxon>
        <taxon>Aliivibrio</taxon>
    </lineage>
</organism>
<keyword evidence="1" id="KW-1133">Transmembrane helix</keyword>
<dbReference type="AlphaFoldDB" id="A0A844P8I8"/>
<sequence>MAEYALLNDIIDCMEENGSTYKTVHLSINEALVSEINAKSKRVFKLEELQKAADKCLAHEWLTRAYLGGDNYSNLQITPKGIGAARSKSKAAELKANRSILKKISDYIEDHKGLFLMFGFLIAASTLALKFIGDQ</sequence>
<dbReference type="RefSeq" id="WP_155656828.1">
    <property type="nucleotide sequence ID" value="NZ_WOBN01000071.1"/>
</dbReference>
<keyword evidence="1" id="KW-0812">Transmembrane</keyword>
<dbReference type="Proteomes" id="UP000448038">
    <property type="component" value="Unassembled WGS sequence"/>
</dbReference>
<protein>
    <submittedName>
        <fullName evidence="2">Uncharacterized protein</fullName>
    </submittedName>
</protein>
<comment type="caution">
    <text evidence="2">The sequence shown here is derived from an EMBL/GenBank/DDBJ whole genome shotgun (WGS) entry which is preliminary data.</text>
</comment>
<keyword evidence="1" id="KW-0472">Membrane</keyword>